<evidence type="ECO:0000313" key="2">
    <source>
        <dbReference type="Proteomes" id="UP000245626"/>
    </source>
</evidence>
<dbReference type="Proteomes" id="UP000245626">
    <property type="component" value="Unassembled WGS sequence"/>
</dbReference>
<name>A0ACD0NRJ7_9BASI</name>
<protein>
    <submittedName>
        <fullName evidence="1">Alpha/beta-hydrolase</fullName>
    </submittedName>
</protein>
<gene>
    <name evidence="1" type="ORF">IE53DRAFT_381409</name>
</gene>
<keyword evidence="2" id="KW-1185">Reference proteome</keyword>
<reference evidence="1 2" key="1">
    <citation type="journal article" date="2018" name="Mol. Biol. Evol.">
        <title>Broad Genomic Sampling Reveals a Smut Pathogenic Ancestry of the Fungal Clade Ustilaginomycotina.</title>
        <authorList>
            <person name="Kijpornyongpan T."/>
            <person name="Mondo S.J."/>
            <person name="Barry K."/>
            <person name="Sandor L."/>
            <person name="Lee J."/>
            <person name="Lipzen A."/>
            <person name="Pangilinan J."/>
            <person name="LaButti K."/>
            <person name="Hainaut M."/>
            <person name="Henrissat B."/>
            <person name="Grigoriev I.V."/>
            <person name="Spatafora J.W."/>
            <person name="Aime M.C."/>
        </authorList>
    </citation>
    <scope>NUCLEOTIDE SEQUENCE [LARGE SCALE GENOMIC DNA]</scope>
    <source>
        <strain evidence="1 2">SA 807</strain>
    </source>
</reference>
<sequence>MLDPARHIRNLSSEDGGDPAWSSPNDDRKAGPSRQRRPKRDSSATREASGAISSSSPGAELQNACSPEPPQGAQSKRSNRTVDVAIHNPRAWNLDREKSPFDDSTASSLQSISPSAFVTGKENSDQVPNFSADKQEDQCSRPLSRRVGTIPKMHVAQSLHTPRKCDSTLVQQARSNLASECHSSAVSGTFAASTAGMGKSSGRNAHLITGKIPTIEEIIRAYRPPVTDSPTHHSHGRNPLLLNQRSPEKDAPRSSWAAKTSDKDPKPLLKMFPHRTRSSNRLVSEDEGCNDSDSSSSSIGSIEREIRDSLRQYGKISAPKSPRIGETHIQDGDRHRQSDRARCNVSSAENTSDLQATSSLDLSAAVGSNGQKRSDSSSSCRSVGVKDEDSPRPELQHLRRTASSTGMKLNRETHTTATAALPEEKTHNFASGEQFAAAKERDGSGKFSSATRRYLSSSRLTRLLTLSRSANRGLTVSLADVGSAEGSPVFVFLGLGAVRYLVGLYDEMASALGLRLICVDRWGLGKSDDVPSERRSILDWSSVVMEVADVLGLTTFSLMAHSAGAPYAMATVLMARDRIAGPVHLLSPWIGPSTESGYKWLKYIPDGVLRTAQVAEWKLQGWKLGKSPTVDRQGGEATRTPKYDGEAKASSWSSDSPLATSDFHDSPSSPIETQAQASINRESTRSPQWSMASASDLAPPFSTEGANGDEALIFSSPKIASTDLSDSPSLRLKSSDRQPPLTKSVRNKGSFLGQLFSPKAPQLSTGMFPMSSDCRLRASPDVFGPKADAADSSRRLSLSRISLPDSVTCGDHQTKALTQPRRSMSSREMFLSDDTSTDTCAFEVSNGHARFPDASVSPGSWDPSSSTEKFEFDDKLSSSRPSHAEPRNPELEEASKELGVALLRASHAESLRGSTPDLMVILGRKPWGFSFADVNHPCKVWHGSRDERISLSSAKWMEKELRDCHLTIVEGAGHNLMSNSEVVVEVLESIAMSTRHQLLR</sequence>
<accession>A0ACD0NRJ7</accession>
<organism evidence="1 2">
    <name type="scientific">Violaceomyces palustris</name>
    <dbReference type="NCBI Taxonomy" id="1673888"/>
    <lineage>
        <taxon>Eukaryota</taxon>
        <taxon>Fungi</taxon>
        <taxon>Dikarya</taxon>
        <taxon>Basidiomycota</taxon>
        <taxon>Ustilaginomycotina</taxon>
        <taxon>Ustilaginomycetes</taxon>
        <taxon>Violaceomycetales</taxon>
        <taxon>Violaceomycetaceae</taxon>
        <taxon>Violaceomyces</taxon>
    </lineage>
</organism>
<dbReference type="EMBL" id="KZ820216">
    <property type="protein sequence ID" value="PWN48369.1"/>
    <property type="molecule type" value="Genomic_DNA"/>
</dbReference>
<evidence type="ECO:0000313" key="1">
    <source>
        <dbReference type="EMBL" id="PWN48369.1"/>
    </source>
</evidence>
<proteinExistence type="predicted"/>